<keyword evidence="1" id="KW-0966">Cell projection</keyword>
<dbReference type="Proteomes" id="UP000557392">
    <property type="component" value="Unassembled WGS sequence"/>
</dbReference>
<proteinExistence type="predicted"/>
<keyword evidence="1" id="KW-0969">Cilium</keyword>
<evidence type="ECO:0000313" key="2">
    <source>
        <dbReference type="Proteomes" id="UP000557392"/>
    </source>
</evidence>
<dbReference type="RefSeq" id="WP_183998037.1">
    <property type="nucleotide sequence ID" value="NZ_JACIEH010000002.1"/>
</dbReference>
<keyword evidence="2" id="KW-1185">Reference proteome</keyword>
<dbReference type="AlphaFoldDB" id="A0A7W6JSS4"/>
<comment type="caution">
    <text evidence="1">The sequence shown here is derived from an EMBL/GenBank/DDBJ whole genome shotgun (WGS) entry which is preliminary data.</text>
</comment>
<name>A0A7W6JSS4_9SPHN</name>
<protein>
    <submittedName>
        <fullName evidence="1">Flagellar basal body-associated protein FliL</fullName>
    </submittedName>
</protein>
<dbReference type="EMBL" id="JACIEH010000002">
    <property type="protein sequence ID" value="MBB4098893.1"/>
    <property type="molecule type" value="Genomic_DNA"/>
</dbReference>
<organism evidence="1 2">
    <name type="scientific">Sphingomonas kyeonggiensis</name>
    <dbReference type="NCBI Taxonomy" id="1268553"/>
    <lineage>
        <taxon>Bacteria</taxon>
        <taxon>Pseudomonadati</taxon>
        <taxon>Pseudomonadota</taxon>
        <taxon>Alphaproteobacteria</taxon>
        <taxon>Sphingomonadales</taxon>
        <taxon>Sphingomonadaceae</taxon>
        <taxon>Sphingomonas</taxon>
    </lineage>
</organism>
<keyword evidence="1" id="KW-0282">Flagellum</keyword>
<reference evidence="1 2" key="1">
    <citation type="submission" date="2020-08" db="EMBL/GenBank/DDBJ databases">
        <title>Genomic Encyclopedia of Type Strains, Phase IV (KMG-IV): sequencing the most valuable type-strain genomes for metagenomic binning, comparative biology and taxonomic classification.</title>
        <authorList>
            <person name="Goeker M."/>
        </authorList>
    </citation>
    <scope>NUCLEOTIDE SEQUENCE [LARGE SCALE GENOMIC DNA]</scope>
    <source>
        <strain evidence="1 2">DSM 101806</strain>
    </source>
</reference>
<sequence>MKKILFLIVVVLAGIGLGGGAALATLMVLGPRPAQAAKAPAAEESVETTFVPVDKLLAPLVSADDGRLTGYVQFQFNLEVPRDKSSEVTQRLPLLLHAINMRTFKTPMAAGKDGLLPGLEQFRQVVEASAAEAFGAGVVRKVAITQATPA</sequence>
<accession>A0A7W6JSS4</accession>
<gene>
    <name evidence="1" type="ORF">GGR46_002457</name>
</gene>
<evidence type="ECO:0000313" key="1">
    <source>
        <dbReference type="EMBL" id="MBB4098893.1"/>
    </source>
</evidence>